<feature type="compositionally biased region" description="Polar residues" evidence="9">
    <location>
        <begin position="148"/>
        <end position="164"/>
    </location>
</feature>
<evidence type="ECO:0000256" key="5">
    <source>
        <dbReference type="ARBA" id="ARBA00022491"/>
    </source>
</evidence>
<evidence type="ECO:0000256" key="4">
    <source>
        <dbReference type="ARBA" id="ARBA00022490"/>
    </source>
</evidence>
<dbReference type="GeneID" id="36578447"/>
<organism evidence="10 11">
    <name type="scientific">Hyaloscypha bicolor E</name>
    <dbReference type="NCBI Taxonomy" id="1095630"/>
    <lineage>
        <taxon>Eukaryota</taxon>
        <taxon>Fungi</taxon>
        <taxon>Dikarya</taxon>
        <taxon>Ascomycota</taxon>
        <taxon>Pezizomycotina</taxon>
        <taxon>Leotiomycetes</taxon>
        <taxon>Helotiales</taxon>
        <taxon>Hyaloscyphaceae</taxon>
        <taxon>Hyaloscypha</taxon>
        <taxon>Hyaloscypha bicolor</taxon>
    </lineage>
</organism>
<protein>
    <submittedName>
        <fullName evidence="10">Uncharacterized protein</fullName>
    </submittedName>
</protein>
<dbReference type="Proteomes" id="UP000235371">
    <property type="component" value="Unassembled WGS sequence"/>
</dbReference>
<proteinExistence type="inferred from homology"/>
<accession>A0A2J6TTX2</accession>
<gene>
    <name evidence="10" type="ORF">K444DRAFT_116989</name>
</gene>
<dbReference type="InterPro" id="IPR013734">
    <property type="entry name" value="TF_Nrm1/Whi5"/>
</dbReference>
<sequence length="355" mass="38217">MASSTPTRRVLSDLNVNTPTARAAMQPSKLEAGSSVKLRNVGDIYFQAESRQDARGAVGGAAVSQETWMGSNKRCSDVSTDGLPSKRVKTTSRPKVVSERVLPDPRGGQTFRSGIDDAPVLQSPPSRQTVAHDTQSSPSAASSPASSLGSRQTGLDDSQNTTITEPDDVPLPAALLVPTLARSVSVPLTMEEIREKAEALRLRLKLASYKVRTNQIDVPLSRLQIKTLSSTSPELPRLPRVANTSQRRIPLPSSSTILPEAQIQTPSAEKRPVNHARIASSPPPYLEITKHSPTKDSDATRGGENEGCTTPILPRQRQGMLHPPQLGSPIWNEVTSSVVKSRAANGLLELMRQQN</sequence>
<dbReference type="InParanoid" id="A0A2J6TTX2"/>
<dbReference type="AlphaFoldDB" id="A0A2J6TTX2"/>
<dbReference type="GO" id="GO:0005737">
    <property type="term" value="C:cytoplasm"/>
    <property type="evidence" value="ECO:0007669"/>
    <property type="project" value="UniProtKB-SubCell"/>
</dbReference>
<keyword evidence="7" id="KW-0804">Transcription</keyword>
<evidence type="ECO:0000256" key="3">
    <source>
        <dbReference type="ARBA" id="ARBA00006922"/>
    </source>
</evidence>
<keyword evidence="11" id="KW-1185">Reference proteome</keyword>
<keyword evidence="4" id="KW-0963">Cytoplasm</keyword>
<evidence type="ECO:0000256" key="9">
    <source>
        <dbReference type="SAM" id="MobiDB-lite"/>
    </source>
</evidence>
<evidence type="ECO:0000256" key="1">
    <source>
        <dbReference type="ARBA" id="ARBA00004123"/>
    </source>
</evidence>
<feature type="region of interest" description="Disordered" evidence="9">
    <location>
        <begin position="1"/>
        <end position="31"/>
    </location>
</feature>
<evidence type="ECO:0000256" key="6">
    <source>
        <dbReference type="ARBA" id="ARBA00023015"/>
    </source>
</evidence>
<evidence type="ECO:0000313" key="11">
    <source>
        <dbReference type="Proteomes" id="UP000235371"/>
    </source>
</evidence>
<dbReference type="RefSeq" id="XP_024743332.1">
    <property type="nucleotide sequence ID" value="XM_024870365.1"/>
</dbReference>
<reference evidence="10 11" key="1">
    <citation type="submission" date="2016-04" db="EMBL/GenBank/DDBJ databases">
        <title>A degradative enzymes factory behind the ericoid mycorrhizal symbiosis.</title>
        <authorList>
            <consortium name="DOE Joint Genome Institute"/>
            <person name="Martino E."/>
            <person name="Morin E."/>
            <person name="Grelet G."/>
            <person name="Kuo A."/>
            <person name="Kohler A."/>
            <person name="Daghino S."/>
            <person name="Barry K."/>
            <person name="Choi C."/>
            <person name="Cichocki N."/>
            <person name="Clum A."/>
            <person name="Copeland A."/>
            <person name="Hainaut M."/>
            <person name="Haridas S."/>
            <person name="Labutti K."/>
            <person name="Lindquist E."/>
            <person name="Lipzen A."/>
            <person name="Khouja H.-R."/>
            <person name="Murat C."/>
            <person name="Ohm R."/>
            <person name="Olson A."/>
            <person name="Spatafora J."/>
            <person name="Veneault-Fourrey C."/>
            <person name="Henrissat B."/>
            <person name="Grigoriev I."/>
            <person name="Martin F."/>
            <person name="Perotto S."/>
        </authorList>
    </citation>
    <scope>NUCLEOTIDE SEQUENCE [LARGE SCALE GENOMIC DNA]</scope>
    <source>
        <strain evidence="10 11">E</strain>
    </source>
</reference>
<name>A0A2J6TTX2_9HELO</name>
<dbReference type="GO" id="GO:0005634">
    <property type="term" value="C:nucleus"/>
    <property type="evidence" value="ECO:0007669"/>
    <property type="project" value="UniProtKB-SubCell"/>
</dbReference>
<comment type="similarity">
    <text evidence="3">Belongs to the WHI5/NRM1 family.</text>
</comment>
<evidence type="ECO:0000313" key="10">
    <source>
        <dbReference type="EMBL" id="PMD66428.1"/>
    </source>
</evidence>
<comment type="subcellular location">
    <subcellularLocation>
        <location evidence="2">Cytoplasm</location>
    </subcellularLocation>
    <subcellularLocation>
        <location evidence="1">Nucleus</location>
    </subcellularLocation>
</comment>
<dbReference type="OrthoDB" id="5345625at2759"/>
<keyword evidence="5" id="KW-0678">Repressor</keyword>
<feature type="region of interest" description="Disordered" evidence="9">
    <location>
        <begin position="264"/>
        <end position="328"/>
    </location>
</feature>
<dbReference type="EMBL" id="KZ613743">
    <property type="protein sequence ID" value="PMD66428.1"/>
    <property type="molecule type" value="Genomic_DNA"/>
</dbReference>
<feature type="compositionally biased region" description="Polar residues" evidence="9">
    <location>
        <begin position="123"/>
        <end position="135"/>
    </location>
</feature>
<evidence type="ECO:0000256" key="2">
    <source>
        <dbReference type="ARBA" id="ARBA00004496"/>
    </source>
</evidence>
<evidence type="ECO:0000256" key="8">
    <source>
        <dbReference type="ARBA" id="ARBA00023242"/>
    </source>
</evidence>
<feature type="compositionally biased region" description="Basic and acidic residues" evidence="9">
    <location>
        <begin position="288"/>
        <end position="304"/>
    </location>
</feature>
<feature type="region of interest" description="Disordered" evidence="9">
    <location>
        <begin position="71"/>
        <end position="169"/>
    </location>
</feature>
<dbReference type="Pfam" id="PF08528">
    <property type="entry name" value="Whi5"/>
    <property type="match status" value="1"/>
</dbReference>
<evidence type="ECO:0000256" key="7">
    <source>
        <dbReference type="ARBA" id="ARBA00023163"/>
    </source>
</evidence>
<keyword evidence="8" id="KW-0539">Nucleus</keyword>
<feature type="compositionally biased region" description="Low complexity" evidence="9">
    <location>
        <begin position="136"/>
        <end position="147"/>
    </location>
</feature>
<keyword evidence="6" id="KW-0805">Transcription regulation</keyword>